<accession>A0A4Q9L5F6</accession>
<organism evidence="1 2">
    <name type="scientific">Hamiltosporidium magnivora</name>
    <dbReference type="NCBI Taxonomy" id="148818"/>
    <lineage>
        <taxon>Eukaryota</taxon>
        <taxon>Fungi</taxon>
        <taxon>Fungi incertae sedis</taxon>
        <taxon>Microsporidia</taxon>
        <taxon>Dubosqiidae</taxon>
        <taxon>Hamiltosporidium</taxon>
    </lineage>
</organism>
<evidence type="ECO:0000313" key="1">
    <source>
        <dbReference type="EMBL" id="TBU02724.1"/>
    </source>
</evidence>
<dbReference type="VEuPathDB" id="MicrosporidiaDB:CWI36_2065p0010"/>
<dbReference type="VEuPathDB" id="MicrosporidiaDB:CWI39_1099p0010"/>
<gene>
    <name evidence="1" type="ORF">CWI39_1099p0010</name>
</gene>
<comment type="caution">
    <text evidence="1">The sequence shown here is derived from an EMBL/GenBank/DDBJ whole genome shotgun (WGS) entry which is preliminary data.</text>
</comment>
<dbReference type="AlphaFoldDB" id="A0A4Q9L5F6"/>
<proteinExistence type="predicted"/>
<dbReference type="EMBL" id="PIXR01001099">
    <property type="protein sequence ID" value="TBU02724.1"/>
    <property type="molecule type" value="Genomic_DNA"/>
</dbReference>
<reference evidence="1 2" key="1">
    <citation type="submission" date="2017-12" db="EMBL/GenBank/DDBJ databases">
        <authorList>
            <person name="Pombert J.-F."/>
            <person name="Haag K.L."/>
            <person name="Ebert D."/>
        </authorList>
    </citation>
    <scope>NUCLEOTIDE SEQUENCE [LARGE SCALE GENOMIC DNA]</scope>
    <source>
        <strain evidence="1">IL-BN-2</strain>
    </source>
</reference>
<dbReference type="Proteomes" id="UP000293045">
    <property type="component" value="Unassembled WGS sequence"/>
</dbReference>
<name>A0A4Q9L5F6_9MICR</name>
<evidence type="ECO:0000313" key="2">
    <source>
        <dbReference type="Proteomes" id="UP000293045"/>
    </source>
</evidence>
<protein>
    <submittedName>
        <fullName evidence="1">Uncharacterized protein</fullName>
    </submittedName>
</protein>
<dbReference type="VEuPathDB" id="MicrosporidiaDB:CWI36_0326p0040"/>
<sequence length="615" mass="72323">MQSFQTRTNKTRFKYFKKAIIYILAILSFDIKECFNSLLEHIPGNSKQHDDGLNEKVSDEISLNFDSFSLEKEIKEHVGSETESRYYRDEQFGNLSTDNCEMEAYPCGLLEIDKIVATEIELHTANNTIYTSKGNNCLGVSSKDQSTTVDTNKYTEINILVVEKTDGKQKTNGNRPEVGFLWNYPISYSNSSKETKPLQNLEKHEKILEFHESRIPSNQLNNTRPEIDEDSDVSSVNIRSAKEYIQNLLKEIEKVNSGNINENNLSDDLRNMNESNFSEYISNRILSIQAKNFEKNEDLVCEFKFSKIVAFYEKKYMKNFSIEEKNSILCEKFGLENFKQKILKLNEYHILSEIPFFIYSYNKGSIHIKEGYVFYVSFMLKLLEVCYSNNERFDRLNDQFCFKYNNNIILFRLIFYNMLSGIKDFDCKKNFYIVISSLIYFNDIGGIKKTRYKKKIYCIQLNILLHSVFFQNSIDKDVNKAIEFCKSTVLNAIESSNSYEKDCFKKFFLHLRDIDLIREYTKIYSLMKNQALCEKVNLVFDEDSENLLIKYSKEGTYANENREYIKDLFTLETLITCLNSKLVYCRYKLRDNFNFCGKKDFWKTLNAELQKSLNQ</sequence>